<evidence type="ECO:0000256" key="1">
    <source>
        <dbReference type="SAM" id="MobiDB-lite"/>
    </source>
</evidence>
<feature type="chain" id="PRO_5040318254" evidence="2">
    <location>
        <begin position="26"/>
        <end position="784"/>
    </location>
</feature>
<dbReference type="EMBL" id="CAICTM010001606">
    <property type="protein sequence ID" value="CAB9524950.1"/>
    <property type="molecule type" value="Genomic_DNA"/>
</dbReference>
<protein>
    <submittedName>
        <fullName evidence="3">Peptidase C11, clostripain</fullName>
    </submittedName>
</protein>
<feature type="region of interest" description="Disordered" evidence="1">
    <location>
        <begin position="436"/>
        <end position="473"/>
    </location>
</feature>
<evidence type="ECO:0000256" key="2">
    <source>
        <dbReference type="SAM" id="SignalP"/>
    </source>
</evidence>
<feature type="compositionally biased region" description="Polar residues" evidence="1">
    <location>
        <begin position="436"/>
        <end position="446"/>
    </location>
</feature>
<evidence type="ECO:0000313" key="3">
    <source>
        <dbReference type="EMBL" id="CAB9524950.1"/>
    </source>
</evidence>
<dbReference type="PANTHER" id="PTHR37835">
    <property type="entry name" value="ALPHA-CLOSTRIPAIN"/>
    <property type="match status" value="1"/>
</dbReference>
<gene>
    <name evidence="3" type="ORF">SEMRO_1608_G285680.1</name>
</gene>
<feature type="compositionally biased region" description="Low complexity" evidence="1">
    <location>
        <begin position="462"/>
        <end position="472"/>
    </location>
</feature>
<proteinExistence type="predicted"/>
<keyword evidence="2" id="KW-0732">Signal</keyword>
<feature type="signal peptide" evidence="2">
    <location>
        <begin position="1"/>
        <end position="25"/>
    </location>
</feature>
<evidence type="ECO:0000313" key="4">
    <source>
        <dbReference type="Proteomes" id="UP001153069"/>
    </source>
</evidence>
<dbReference type="InterPro" id="IPR005077">
    <property type="entry name" value="Peptidase_C11"/>
</dbReference>
<dbReference type="PANTHER" id="PTHR37835:SF1">
    <property type="entry name" value="ALPHA-CLOSTRIPAIN"/>
    <property type="match status" value="1"/>
</dbReference>
<comment type="caution">
    <text evidence="3">The sequence shown here is derived from an EMBL/GenBank/DDBJ whole genome shotgun (WGS) entry which is preliminary data.</text>
</comment>
<dbReference type="Gene3D" id="3.40.50.11970">
    <property type="match status" value="1"/>
</dbReference>
<keyword evidence="4" id="KW-1185">Reference proteome</keyword>
<name>A0A9N8HU61_9STRA</name>
<sequence>MRFEFPGSVLFGALAMGLLAPLAEAKTCFMLYQMADNNLEYYLRQDYEELTNSGVIRSGDLRTWIYYDALNQGGDPLPNTVDEGGNPLTQTFTGSRYLTWDASLNGGAGGMKVDRTLQGEQNSDTQAVIQAFLTHALQDCLANGYDSLMAIFSSHGGGFAGYGGDENTRRKLLQTNQGLVNAIRGALDANGISGKLDVVGFDACLMQAVGAADDYKAVASHILASEAVEPGHGWAYSFLNSATDALDLAVQILRTFIAETQGGSSHQSPKTMAIVNTDKFLNFLAAFENFSKDLLSELKTGDSSLHAFVSRARASAVAFEGIVDVVGTLHPSGLDIGSFLEGFKAMCNPNSVLGGDLDTAIANYDGMFVEVGIGQGTQQGTGMHITWPNQAEYVNNQGLWDQVLFNNENYVTEITPQFRAFLEWFLPSGSPNGNGANSVCQESATAPGNANGNQNGGGNGNQNGNQNGNGNALLISESTSEDSAGNFNVEAQISSKVSQVLVEYGIDLSTPLKPVLREKGYEPEDDEYLYLLGGDVYGNYAGSSFDASWDQNFYFLNISGSDAYEALYVFDQGDGSKKVPTMYFPEAKRKEVANLQFLDFLFFEFDYWVEQGARFSFLKFSVDEAVGRINNNLALYIANDAGSFSEQPRSAGGLLIPLIYIDAYIQGRTLDTLPGGFNQTVIEWKETIDYNVLTTPAERIFDVIPSTDAVVINMYAFDLGDHQRPPDVRYYDVIRPSKASSGFTVEGVDDGADAPEPVFTEFSSASRLSNGLAFMFVLLFTALW</sequence>
<dbReference type="AlphaFoldDB" id="A0A9N8HU61"/>
<reference evidence="3" key="1">
    <citation type="submission" date="2020-06" db="EMBL/GenBank/DDBJ databases">
        <authorList>
            <consortium name="Plant Systems Biology data submission"/>
        </authorList>
    </citation>
    <scope>NUCLEOTIDE SEQUENCE</scope>
    <source>
        <strain evidence="3">D6</strain>
    </source>
</reference>
<accession>A0A9N8HU61</accession>
<dbReference type="Pfam" id="PF03415">
    <property type="entry name" value="Peptidase_C11"/>
    <property type="match status" value="1"/>
</dbReference>
<dbReference type="Proteomes" id="UP001153069">
    <property type="component" value="Unassembled WGS sequence"/>
</dbReference>
<organism evidence="3 4">
    <name type="scientific">Seminavis robusta</name>
    <dbReference type="NCBI Taxonomy" id="568900"/>
    <lineage>
        <taxon>Eukaryota</taxon>
        <taxon>Sar</taxon>
        <taxon>Stramenopiles</taxon>
        <taxon>Ochrophyta</taxon>
        <taxon>Bacillariophyta</taxon>
        <taxon>Bacillariophyceae</taxon>
        <taxon>Bacillariophycidae</taxon>
        <taxon>Naviculales</taxon>
        <taxon>Naviculaceae</taxon>
        <taxon>Seminavis</taxon>
    </lineage>
</organism>